<feature type="compositionally biased region" description="Basic and acidic residues" evidence="7">
    <location>
        <begin position="410"/>
        <end position="422"/>
    </location>
</feature>
<keyword evidence="1 6" id="KW-0328">Glycosyltransferase</keyword>
<feature type="binding site" evidence="6">
    <location>
        <position position="347"/>
    </location>
    <ligand>
        <name>Zn(2+)</name>
        <dbReference type="ChEBI" id="CHEBI:29105"/>
    </ligand>
</feature>
<sequence>MDDGDGDGEQRPLIFDIQARCSYTKGRVAHMRLPHHTAHTPVFMPVGTSGCMKGLTTHQLEELDCHIILGNTYHLALQPGKDLLNKVGGLHRFMNWNRGMLTDSGGFQMVSLLQLSEITEDGVNFVSPFDGVTSTLLTPEHSIEIQNAIGADIMMQLDDVVSSLVTGPRVEEAMWRSIRWLDRCFAAHAKPKTQSLFPIIQGGLDERLRRICIAEMVKRNANGYAIGGLSGGESKDVFWRIVSLCTDLLPENKPRYCMGVGYGEDLVVCSALGVDMYDCVYPTRTARFGTALSRSGPLRLQHQHFERDHRPIEDDCGCSTCKRFTRSYLHRLVHSRETVACHLISLHNIAYQMRLMRDIRASITRDEFPQFIRTFMRTFYKTEGGTGSRGGRARPADPTADDDASGGAELGERPRGKADDPGKVIGPRGYPLWIENALGSMQISLD</sequence>
<dbReference type="Gene3D" id="3.20.20.105">
    <property type="entry name" value="Queuine tRNA-ribosyltransferase-like"/>
    <property type="match status" value="1"/>
</dbReference>
<keyword evidence="6" id="KW-0963">Cytoplasm</keyword>
<evidence type="ECO:0000256" key="1">
    <source>
        <dbReference type="ARBA" id="ARBA00022676"/>
    </source>
</evidence>
<dbReference type="PANTHER" id="PTHR43530:SF1">
    <property type="entry name" value="QUEUINE TRNA-RIBOSYLTRANSFERASE CATALYTIC SUBUNIT 1"/>
    <property type="match status" value="1"/>
</dbReference>
<comment type="cofactor">
    <cofactor evidence="6">
        <name>Zn(2+)</name>
        <dbReference type="ChEBI" id="CHEBI:29105"/>
    </cofactor>
</comment>
<feature type="active site" description="Proton acceptor" evidence="6">
    <location>
        <position position="103"/>
    </location>
</feature>
<evidence type="ECO:0000313" key="9">
    <source>
        <dbReference type="EMBL" id="KAL2918506.1"/>
    </source>
</evidence>
<feature type="binding site" evidence="6">
    <location>
        <position position="318"/>
    </location>
    <ligand>
        <name>Zn(2+)</name>
        <dbReference type="ChEBI" id="CHEBI:29105"/>
    </ligand>
</feature>
<keyword evidence="10" id="KW-1185">Reference proteome</keyword>
<dbReference type="HAMAP" id="MF_00168">
    <property type="entry name" value="Q_tRNA_Tgt"/>
    <property type="match status" value="1"/>
</dbReference>
<evidence type="ECO:0000259" key="8">
    <source>
        <dbReference type="Pfam" id="PF01702"/>
    </source>
</evidence>
<gene>
    <name evidence="9" type="primary">QTRT1</name>
    <name evidence="9" type="ORF">HK105_201907</name>
</gene>
<proteinExistence type="inferred from homology"/>
<feature type="region of interest" description="Disordered" evidence="7">
    <location>
        <begin position="383"/>
        <end position="426"/>
    </location>
</feature>
<dbReference type="NCBIfam" id="TIGR00449">
    <property type="entry name" value="tgt_general"/>
    <property type="match status" value="1"/>
</dbReference>
<evidence type="ECO:0000256" key="2">
    <source>
        <dbReference type="ARBA" id="ARBA00022679"/>
    </source>
</evidence>
<feature type="binding site" evidence="6">
    <location>
        <position position="201"/>
    </location>
    <ligand>
        <name>substrate</name>
    </ligand>
</feature>
<comment type="function">
    <text evidence="6">Catalytic subunit of the queuine tRNA-ribosyltransferase (TGT) that catalyzes the base-exchange of a guanine (G) residue with queuine (Q) at position 34 (anticodon wobble position) in tRNAs with GU(N) anticodons (tRNA-Asp, -Asn, -His and -Tyr), resulting in the hypermodified nucleoside queuosine (7-(((4,5-cis-dihydroxy-2-cyclopenten-1-yl)amino)methyl)-7-deazaguanosine). Catalysis occurs through a double-displacement mechanism. The nucleophile active site attacks the C1' of nucleotide 34 to detach the guanine base from the RNA, forming a covalent enzyme-RNA intermediate. The proton acceptor active site deprotonates the incoming queuine, allowing a nucleophilic attack on the C1' of the ribose to form the product.</text>
</comment>
<feature type="binding site" evidence="6">
    <location>
        <begin position="103"/>
        <end position="107"/>
    </location>
    <ligand>
        <name>substrate</name>
    </ligand>
</feature>
<keyword evidence="3 6" id="KW-0819">tRNA processing</keyword>
<evidence type="ECO:0000256" key="7">
    <source>
        <dbReference type="SAM" id="MobiDB-lite"/>
    </source>
</evidence>
<name>A0ABR4NG72_9FUNG</name>
<dbReference type="SUPFAM" id="SSF51713">
    <property type="entry name" value="tRNA-guanine transglycosylase"/>
    <property type="match status" value="1"/>
</dbReference>
<reference evidence="9 10" key="1">
    <citation type="submission" date="2023-09" db="EMBL/GenBank/DDBJ databases">
        <title>Pangenome analysis of Batrachochytrium dendrobatidis and related Chytrids.</title>
        <authorList>
            <person name="Yacoub M.N."/>
            <person name="Stajich J.E."/>
            <person name="James T.Y."/>
        </authorList>
    </citation>
    <scope>NUCLEOTIDE SEQUENCE [LARGE SCALE GENOMIC DNA]</scope>
    <source>
        <strain evidence="9 10">JEL0888</strain>
    </source>
</reference>
<dbReference type="InterPro" id="IPR002616">
    <property type="entry name" value="tRNA_ribo_trans-like"/>
</dbReference>
<organism evidence="9 10">
    <name type="scientific">Polyrhizophydium stewartii</name>
    <dbReference type="NCBI Taxonomy" id="2732419"/>
    <lineage>
        <taxon>Eukaryota</taxon>
        <taxon>Fungi</taxon>
        <taxon>Fungi incertae sedis</taxon>
        <taxon>Chytridiomycota</taxon>
        <taxon>Chytridiomycota incertae sedis</taxon>
        <taxon>Chytridiomycetes</taxon>
        <taxon>Rhizophydiales</taxon>
        <taxon>Rhizophydiales incertae sedis</taxon>
        <taxon>Polyrhizophydium</taxon>
    </lineage>
</organism>
<feature type="region of interest" description="RNA binding; important for wobble base 34 recognition" evidence="6">
    <location>
        <begin position="283"/>
        <end position="287"/>
    </location>
</feature>
<dbReference type="EMBL" id="JADGIZ020000006">
    <property type="protein sequence ID" value="KAL2918506.1"/>
    <property type="molecule type" value="Genomic_DNA"/>
</dbReference>
<accession>A0ABR4NG72</accession>
<feature type="binding site" evidence="6">
    <location>
        <position position="228"/>
    </location>
    <ligand>
        <name>substrate</name>
    </ligand>
</feature>
<comment type="subcellular location">
    <subcellularLocation>
        <location evidence="6">Cytoplasm</location>
    </subcellularLocation>
</comment>
<evidence type="ECO:0000256" key="4">
    <source>
        <dbReference type="ARBA" id="ARBA00022723"/>
    </source>
</evidence>
<dbReference type="Proteomes" id="UP001527925">
    <property type="component" value="Unassembled WGS sequence"/>
</dbReference>
<feature type="binding site" evidence="6">
    <location>
        <position position="158"/>
    </location>
    <ligand>
        <name>substrate</name>
    </ligand>
</feature>
<keyword evidence="5 6" id="KW-0862">Zinc</keyword>
<dbReference type="InterPro" id="IPR004803">
    <property type="entry name" value="TGT"/>
</dbReference>
<dbReference type="GO" id="GO:0016757">
    <property type="term" value="F:glycosyltransferase activity"/>
    <property type="evidence" value="ECO:0007669"/>
    <property type="project" value="UniProtKB-KW"/>
</dbReference>
<keyword evidence="4 6" id="KW-0479">Metal-binding</keyword>
<comment type="catalytic activity">
    <reaction evidence="6">
        <text>guanosine(34) in tRNA + queuine = queuosine(34) in tRNA + guanine</text>
        <dbReference type="Rhea" id="RHEA:16633"/>
        <dbReference type="Rhea" id="RHEA-COMP:10341"/>
        <dbReference type="Rhea" id="RHEA-COMP:18571"/>
        <dbReference type="ChEBI" id="CHEBI:16235"/>
        <dbReference type="ChEBI" id="CHEBI:17433"/>
        <dbReference type="ChEBI" id="CHEBI:74269"/>
        <dbReference type="ChEBI" id="CHEBI:194431"/>
        <dbReference type="EC" id="2.4.2.64"/>
    </reaction>
</comment>
<feature type="binding site" evidence="6">
    <location>
        <position position="316"/>
    </location>
    <ligand>
        <name>Zn(2+)</name>
        <dbReference type="ChEBI" id="CHEBI:29105"/>
    </ligand>
</feature>
<feature type="binding site" evidence="6">
    <location>
        <position position="321"/>
    </location>
    <ligand>
        <name>Zn(2+)</name>
        <dbReference type="ChEBI" id="CHEBI:29105"/>
    </ligand>
</feature>
<dbReference type="EC" id="2.4.2.64" evidence="6"/>
<evidence type="ECO:0000256" key="6">
    <source>
        <dbReference type="HAMAP-Rule" id="MF_03218"/>
    </source>
</evidence>
<evidence type="ECO:0000256" key="5">
    <source>
        <dbReference type="ARBA" id="ARBA00022833"/>
    </source>
</evidence>
<keyword evidence="2 6" id="KW-0808">Transferase</keyword>
<comment type="similarity">
    <text evidence="6">Belongs to the queuine tRNA-ribosyltransferase family.</text>
</comment>
<evidence type="ECO:0000313" key="10">
    <source>
        <dbReference type="Proteomes" id="UP001527925"/>
    </source>
</evidence>
<dbReference type="PANTHER" id="PTHR43530">
    <property type="entry name" value="QUEUINE TRNA-RIBOSYLTRANSFERASE CATALYTIC SUBUNIT 1"/>
    <property type="match status" value="1"/>
</dbReference>
<dbReference type="InterPro" id="IPR036511">
    <property type="entry name" value="TGT-like_sf"/>
</dbReference>
<dbReference type="NCBIfam" id="TIGR00430">
    <property type="entry name" value="Q_tRNA_tgt"/>
    <property type="match status" value="1"/>
</dbReference>
<protein>
    <recommendedName>
        <fullName evidence="6">Queuine tRNA-ribosyltransferase catalytic subunit 1</fullName>
        <ecNumber evidence="6">2.4.2.64</ecNumber>
    </recommendedName>
    <alternativeName>
        <fullName evidence="6">Guanine insertion enzyme</fullName>
    </alternativeName>
    <alternativeName>
        <fullName evidence="6">tRNA-guanine transglycosylase</fullName>
    </alternativeName>
</protein>
<comment type="caution">
    <text evidence="9">The sequence shown here is derived from an EMBL/GenBank/DDBJ whole genome shotgun (WGS) entry which is preliminary data.</text>
</comment>
<dbReference type="Pfam" id="PF01702">
    <property type="entry name" value="TGT"/>
    <property type="match status" value="1"/>
</dbReference>
<feature type="region of interest" description="RNA binding" evidence="6">
    <location>
        <begin position="259"/>
        <end position="265"/>
    </location>
</feature>
<feature type="active site" description="Nucleophile" evidence="6">
    <location>
        <position position="278"/>
    </location>
</feature>
<evidence type="ECO:0000256" key="3">
    <source>
        <dbReference type="ARBA" id="ARBA00022694"/>
    </source>
</evidence>
<comment type="subunit">
    <text evidence="6">Heterodimer of a catalytic subunit and an accessory subunit.</text>
</comment>
<feature type="domain" description="tRNA-guanine(15) transglycosylase-like" evidence="8">
    <location>
        <begin position="24"/>
        <end position="380"/>
    </location>
</feature>